<feature type="compositionally biased region" description="Polar residues" evidence="1">
    <location>
        <begin position="61"/>
        <end position="79"/>
    </location>
</feature>
<dbReference type="AlphaFoldDB" id="A0AAD8P0B2"/>
<dbReference type="Pfam" id="PF22936">
    <property type="entry name" value="Pol_BBD"/>
    <property type="match status" value="1"/>
</dbReference>
<feature type="domain" description="Retrovirus-related Pol polyprotein from transposon TNT 1-94-like beta-barrel" evidence="2">
    <location>
        <begin position="108"/>
        <end position="183"/>
    </location>
</feature>
<comment type="caution">
    <text evidence="3">The sequence shown here is derived from an EMBL/GenBank/DDBJ whole genome shotgun (WGS) entry which is preliminary data.</text>
</comment>
<sequence>MTNQSETKESKGKSVIKSNDNTKAQNVKTVKKKVSKGKTIKFVSAGTFDLNGSYGKPINSPIKSNSVLKTGSGPKSSAVNDKRIESKKVNSFKPRALMVRPRRPINSWFVDSGCSRHMTGNHALLQDFKLKNGTHVAFGGDAGGKITGEGTVSNGVISFDKVNYCAQLNFNLLSVSQICDKSYSTLFDDSFCYILKPGFKIDNEWVVVKAPRDRDVYKLDMSKIDAETETTCDAVYYAIKWLENK</sequence>
<dbReference type="EMBL" id="JAUHHV010000001">
    <property type="protein sequence ID" value="KAK1434340.1"/>
    <property type="molecule type" value="Genomic_DNA"/>
</dbReference>
<dbReference type="Proteomes" id="UP001229421">
    <property type="component" value="Unassembled WGS sequence"/>
</dbReference>
<keyword evidence="4" id="KW-1185">Reference proteome</keyword>
<evidence type="ECO:0000256" key="1">
    <source>
        <dbReference type="SAM" id="MobiDB-lite"/>
    </source>
</evidence>
<protein>
    <recommendedName>
        <fullName evidence="2">Retrovirus-related Pol polyprotein from transposon TNT 1-94-like beta-barrel domain-containing protein</fullName>
    </recommendedName>
</protein>
<gene>
    <name evidence="3" type="ORF">QVD17_00079</name>
</gene>
<feature type="region of interest" description="Disordered" evidence="1">
    <location>
        <begin position="1"/>
        <end position="33"/>
    </location>
</feature>
<organism evidence="3 4">
    <name type="scientific">Tagetes erecta</name>
    <name type="common">African marigold</name>
    <dbReference type="NCBI Taxonomy" id="13708"/>
    <lineage>
        <taxon>Eukaryota</taxon>
        <taxon>Viridiplantae</taxon>
        <taxon>Streptophyta</taxon>
        <taxon>Embryophyta</taxon>
        <taxon>Tracheophyta</taxon>
        <taxon>Spermatophyta</taxon>
        <taxon>Magnoliopsida</taxon>
        <taxon>eudicotyledons</taxon>
        <taxon>Gunneridae</taxon>
        <taxon>Pentapetalae</taxon>
        <taxon>asterids</taxon>
        <taxon>campanulids</taxon>
        <taxon>Asterales</taxon>
        <taxon>Asteraceae</taxon>
        <taxon>Asteroideae</taxon>
        <taxon>Heliantheae alliance</taxon>
        <taxon>Tageteae</taxon>
        <taxon>Tagetes</taxon>
    </lineage>
</organism>
<feature type="compositionally biased region" description="Basic and acidic residues" evidence="1">
    <location>
        <begin position="1"/>
        <end position="12"/>
    </location>
</feature>
<proteinExistence type="predicted"/>
<reference evidence="3" key="1">
    <citation type="journal article" date="2023" name="bioRxiv">
        <title>Improved chromosome-level genome assembly for marigold (Tagetes erecta).</title>
        <authorList>
            <person name="Jiang F."/>
            <person name="Yuan L."/>
            <person name="Wang S."/>
            <person name="Wang H."/>
            <person name="Xu D."/>
            <person name="Wang A."/>
            <person name="Fan W."/>
        </authorList>
    </citation>
    <scope>NUCLEOTIDE SEQUENCE</scope>
    <source>
        <strain evidence="3">WSJ</strain>
        <tissue evidence="3">Leaf</tissue>
    </source>
</reference>
<evidence type="ECO:0000313" key="3">
    <source>
        <dbReference type="EMBL" id="KAK1434340.1"/>
    </source>
</evidence>
<feature type="compositionally biased region" description="Polar residues" evidence="1">
    <location>
        <begin position="16"/>
        <end position="26"/>
    </location>
</feature>
<accession>A0AAD8P0B2</accession>
<feature type="region of interest" description="Disordered" evidence="1">
    <location>
        <begin position="59"/>
        <end position="83"/>
    </location>
</feature>
<dbReference type="InterPro" id="IPR054722">
    <property type="entry name" value="PolX-like_BBD"/>
</dbReference>
<name>A0AAD8P0B2_TARER</name>
<evidence type="ECO:0000259" key="2">
    <source>
        <dbReference type="Pfam" id="PF22936"/>
    </source>
</evidence>
<evidence type="ECO:0000313" key="4">
    <source>
        <dbReference type="Proteomes" id="UP001229421"/>
    </source>
</evidence>